<feature type="compositionally biased region" description="Polar residues" evidence="7">
    <location>
        <begin position="37"/>
        <end position="56"/>
    </location>
</feature>
<keyword evidence="2" id="KW-0963">Cytoplasm</keyword>
<proteinExistence type="predicted"/>
<sequence>MSQSEETKEASVPMNDSLSYENGTEVGPQRNEEKNSTSDSQRLSLKNQKSMDNPLTFQKEDGASMTEQTKLPMKQNKSLDYPIGFKHLMRRTISSPTPSVVSLKSNDSMDYPVNFKRSSFSGFRYKTGNSSTPSVVSLKSNDSMDYPVNFKGSSSSGFGQKMGNSSTPSIVSLKSNDSMDYPVNFKSSSSPGFGQKMGHSSTPSSVSLKSNDSMDYPVNFKGSSCSGFGQKMRNSSTPSVVSLKSNDSMDYPVNFKGSSSSGSDDKILEETSSFHGDLHKVFERLERETVTLVRSELKKLHQMLTPNYPKPLWTHDVIGDVFHCEEREKILTGEEEEVMNFLRKFLRMMKLGDFADALSSSHSVRSPSKDNNESHVTKISELDDQQLKSESNKLRPQLRIPPKEDMDTTFKNLEGNIVVFVENELRSFHKLLNRETVHSQDEDEEVINWEEEEQKKVTKEAFLDMIVTFLRRMKQEELAFALLNKSVMSKCQSKLKSNLKMRLAYVLEGIAKEGHPTLLNKIYTDLYITEGREEVICDHEVKHFEKALKKRVKPLTIRREELFKPITGRDKPVRTVMTEGVAGIGKTVLTQKFALDWAEGKNNQDIQFTFPFSFRGLNMVKEKKFSLVELIHLFFPEIKEAGICRFDHFRVLFIFDGLDECRFALDLKTKEVLTDVTQSASLEVLLANLIKGRLLPSARVWITTRPAAAHLIPPEFVDLMTEVRGFNDPQKEEYFRKRFTEEEESKMVLSHIKSSRSLYIMCHIPVFCWVIATVLEDAINAREQADLPNSLTDMYILFLVVLSKVKNVKYDKNVEKDPLWTPETRDMIQSLGKLAFEQLMKGNLFFYESDLTECGIDVRAASVYSGVFTEIFQEERGFFHQNMFCFVHLSIQEFLAALHVHLTFFSTGVNLLAEKKSVSHGSKITDEQYEHFYKTAVEKAIDAPDGKLDLFLRFLFGLSLDTNQRLLHDFVTERKPSSSSLKNIVEYIEKKIEEILCPFDKANLFHCLNELKELSLMTEIEQILKSGKLETENFTDAQWAALIHILLSSEDYEKNFDVRKYYISNRVEKSFSVFILNSTKAVLSFSFLDNGSYPVMDFIFSYSCCMLKDLDLSNNDMKDSGLKLLCETFSKPGCNLETLRLSGCLITKEGCEVLASALASNLSNLKELDLSYNYPEEHGVALLSAGVENPDLALTTLRVEPSGSQFLVPGLRKYAVELILDSTTHRNLTLSEFNRIMMVGQGEKLSWFGAEEELLGRHGLTGRCYWEAEWRGKAAIGVTYKTIRRRGERNGCGLGVNDQSWALLCSKEGFSVLHYNKITKICVEPSSKVGVYVDVPGGTVSFFGVYPDKMTYLHTYNTKFTEPVYPALRIEADPVNSSLTLC</sequence>
<dbReference type="GeneID" id="103152450"/>
<evidence type="ECO:0000256" key="1">
    <source>
        <dbReference type="ARBA" id="ARBA00004496"/>
    </source>
</evidence>
<dbReference type="FunFam" id="3.40.50.300:FF:001524">
    <property type="entry name" value="Si:dkey-126g1.7"/>
    <property type="match status" value="1"/>
</dbReference>
<dbReference type="InterPro" id="IPR007111">
    <property type="entry name" value="NACHT_NTPase"/>
</dbReference>
<evidence type="ECO:0000256" key="2">
    <source>
        <dbReference type="ARBA" id="ARBA00022490"/>
    </source>
</evidence>
<evidence type="ECO:0000256" key="6">
    <source>
        <dbReference type="ARBA" id="ARBA00022840"/>
    </source>
</evidence>
<dbReference type="Pfam" id="PF05729">
    <property type="entry name" value="NACHT"/>
    <property type="match status" value="1"/>
</dbReference>
<dbReference type="Proteomes" id="UP000028760">
    <property type="component" value="Unassembled WGS sequence"/>
</dbReference>
<dbReference type="Pfam" id="PF14484">
    <property type="entry name" value="FISNA"/>
    <property type="match status" value="1"/>
</dbReference>
<dbReference type="InterPro" id="IPR013320">
    <property type="entry name" value="ConA-like_dom_sf"/>
</dbReference>
<dbReference type="Gene3D" id="2.60.120.920">
    <property type="match status" value="1"/>
</dbReference>
<dbReference type="eggNOG" id="ENOG502SBIG">
    <property type="taxonomic scope" value="Eukaryota"/>
</dbReference>
<dbReference type="STRING" id="48698.ENSPFOP00000003523"/>
<dbReference type="InterPro" id="IPR001611">
    <property type="entry name" value="Leu-rich_rpt"/>
</dbReference>
<evidence type="ECO:0000256" key="3">
    <source>
        <dbReference type="ARBA" id="ARBA00022614"/>
    </source>
</evidence>
<dbReference type="SUPFAM" id="SSF52540">
    <property type="entry name" value="P-loop containing nucleoside triphosphate hydrolases"/>
    <property type="match status" value="1"/>
</dbReference>
<keyword evidence="4" id="KW-0677">Repeat</keyword>
<reference evidence="10" key="2">
    <citation type="submission" date="2025-08" db="UniProtKB">
        <authorList>
            <consortium name="Ensembl"/>
        </authorList>
    </citation>
    <scope>IDENTIFICATION</scope>
</reference>
<feature type="region of interest" description="Disordered" evidence="7">
    <location>
        <begin position="186"/>
        <end position="211"/>
    </location>
</feature>
<dbReference type="SUPFAM" id="SSF52047">
    <property type="entry name" value="RNI-like"/>
    <property type="match status" value="1"/>
</dbReference>
<comment type="subcellular location">
    <subcellularLocation>
        <location evidence="1">Cytoplasm</location>
    </subcellularLocation>
</comment>
<evidence type="ECO:0000313" key="11">
    <source>
        <dbReference type="Proteomes" id="UP000028760"/>
    </source>
</evidence>
<dbReference type="InterPro" id="IPR051261">
    <property type="entry name" value="NLR"/>
</dbReference>
<dbReference type="SMART" id="SM00449">
    <property type="entry name" value="SPRY"/>
    <property type="match status" value="1"/>
</dbReference>
<dbReference type="Pfam" id="PF17776">
    <property type="entry name" value="NLRC4_HD2"/>
    <property type="match status" value="1"/>
</dbReference>
<dbReference type="PANTHER" id="PTHR24106">
    <property type="entry name" value="NACHT, LRR AND CARD DOMAINS-CONTAINING"/>
    <property type="match status" value="1"/>
</dbReference>
<dbReference type="Ensembl" id="ENSPFOT00000003529.2">
    <property type="protein sequence ID" value="ENSPFOP00000003523.2"/>
    <property type="gene ID" value="ENSPFOG00000003592.2"/>
</dbReference>
<dbReference type="Pfam" id="PF00622">
    <property type="entry name" value="SPRY"/>
    <property type="match status" value="1"/>
</dbReference>
<keyword evidence="5" id="KW-0547">Nucleotide-binding</keyword>
<dbReference type="SUPFAM" id="SSF49899">
    <property type="entry name" value="Concanavalin A-like lectins/glucanases"/>
    <property type="match status" value="1"/>
</dbReference>
<dbReference type="Pfam" id="PF13516">
    <property type="entry name" value="LRR_6"/>
    <property type="match status" value="2"/>
</dbReference>
<dbReference type="GO" id="GO:0005524">
    <property type="term" value="F:ATP binding"/>
    <property type="evidence" value="ECO:0007669"/>
    <property type="project" value="UniProtKB-KW"/>
</dbReference>
<dbReference type="RefSeq" id="XP_016516574.1">
    <property type="nucleotide sequence ID" value="XM_016661088.1"/>
</dbReference>
<dbReference type="InterPro" id="IPR027417">
    <property type="entry name" value="P-loop_NTPase"/>
</dbReference>
<evidence type="ECO:0000259" key="8">
    <source>
        <dbReference type="PROSITE" id="PS50188"/>
    </source>
</evidence>
<dbReference type="SMART" id="SM00368">
    <property type="entry name" value="LRR_RI"/>
    <property type="match status" value="3"/>
</dbReference>
<dbReference type="InterPro" id="IPR041267">
    <property type="entry name" value="NLRP_HD2"/>
</dbReference>
<dbReference type="PROSITE" id="PS50837">
    <property type="entry name" value="NACHT"/>
    <property type="match status" value="1"/>
</dbReference>
<keyword evidence="11" id="KW-1185">Reference proteome</keyword>
<organism evidence="10 11">
    <name type="scientific">Poecilia formosa</name>
    <name type="common">Amazon molly</name>
    <name type="synonym">Limia formosa</name>
    <dbReference type="NCBI Taxonomy" id="48698"/>
    <lineage>
        <taxon>Eukaryota</taxon>
        <taxon>Metazoa</taxon>
        <taxon>Chordata</taxon>
        <taxon>Craniata</taxon>
        <taxon>Vertebrata</taxon>
        <taxon>Euteleostomi</taxon>
        <taxon>Actinopterygii</taxon>
        <taxon>Neopterygii</taxon>
        <taxon>Teleostei</taxon>
        <taxon>Neoteleostei</taxon>
        <taxon>Acanthomorphata</taxon>
        <taxon>Ovalentaria</taxon>
        <taxon>Atherinomorphae</taxon>
        <taxon>Cyprinodontiformes</taxon>
        <taxon>Poeciliidae</taxon>
        <taxon>Poeciliinae</taxon>
        <taxon>Poecilia</taxon>
    </lineage>
</organism>
<feature type="domain" description="B30.2/SPRY" evidence="8">
    <location>
        <begin position="1195"/>
        <end position="1382"/>
    </location>
</feature>
<dbReference type="InterPro" id="IPR003877">
    <property type="entry name" value="SPRY_dom"/>
</dbReference>
<dbReference type="EMBL" id="AYCK01014966">
    <property type="status" value="NOT_ANNOTATED_CDS"/>
    <property type="molecule type" value="Genomic_DNA"/>
</dbReference>
<dbReference type="GO" id="GO:0005737">
    <property type="term" value="C:cytoplasm"/>
    <property type="evidence" value="ECO:0007669"/>
    <property type="project" value="UniProtKB-SubCell"/>
</dbReference>
<evidence type="ECO:0000259" key="9">
    <source>
        <dbReference type="PROSITE" id="PS50837"/>
    </source>
</evidence>
<feature type="domain" description="NACHT" evidence="9">
    <location>
        <begin position="574"/>
        <end position="708"/>
    </location>
</feature>
<protein>
    <submittedName>
        <fullName evidence="10">NACHT, LRR and PYD domains-containing protein 3-like</fullName>
    </submittedName>
</protein>
<dbReference type="GeneTree" id="ENSGT01150000286904"/>
<dbReference type="InterPro" id="IPR001870">
    <property type="entry name" value="B30.2/SPRY"/>
</dbReference>
<dbReference type="InterPro" id="IPR043136">
    <property type="entry name" value="B30.2/SPRY_sf"/>
</dbReference>
<dbReference type="InterPro" id="IPR032675">
    <property type="entry name" value="LRR_dom_sf"/>
</dbReference>
<dbReference type="EMBL" id="AYCK01014965">
    <property type="status" value="NOT_ANNOTATED_CDS"/>
    <property type="molecule type" value="Genomic_DNA"/>
</dbReference>
<evidence type="ECO:0000256" key="7">
    <source>
        <dbReference type="SAM" id="MobiDB-lite"/>
    </source>
</evidence>
<dbReference type="PROSITE" id="PS50188">
    <property type="entry name" value="B302_SPRY"/>
    <property type="match status" value="1"/>
</dbReference>
<dbReference type="InterPro" id="IPR041075">
    <property type="entry name" value="NOD1/2_WH"/>
</dbReference>
<accession>A0A087XCM0</accession>
<reference evidence="11" key="1">
    <citation type="submission" date="2013-10" db="EMBL/GenBank/DDBJ databases">
        <authorList>
            <person name="Schartl M."/>
            <person name="Warren W."/>
        </authorList>
    </citation>
    <scope>NUCLEOTIDE SEQUENCE [LARGE SCALE GENOMIC DNA]</scope>
    <source>
        <strain evidence="11">female</strain>
    </source>
</reference>
<keyword evidence="6" id="KW-0067">ATP-binding</keyword>
<name>A0A087XCM0_POEFO</name>
<feature type="region of interest" description="Disordered" evidence="7">
    <location>
        <begin position="1"/>
        <end position="71"/>
    </location>
</feature>
<evidence type="ECO:0000256" key="4">
    <source>
        <dbReference type="ARBA" id="ARBA00022737"/>
    </source>
</evidence>
<dbReference type="SMART" id="SM01288">
    <property type="entry name" value="FISNA"/>
    <property type="match status" value="1"/>
</dbReference>
<dbReference type="InterPro" id="IPR029495">
    <property type="entry name" value="NACHT-assoc"/>
</dbReference>
<dbReference type="Gene3D" id="3.40.50.300">
    <property type="entry name" value="P-loop containing nucleotide triphosphate hydrolases"/>
    <property type="match status" value="1"/>
</dbReference>
<dbReference type="Pfam" id="PF17779">
    <property type="entry name" value="WHD_NOD2"/>
    <property type="match status" value="1"/>
</dbReference>
<dbReference type="Gene3D" id="3.80.10.10">
    <property type="entry name" value="Ribonuclease Inhibitor"/>
    <property type="match status" value="1"/>
</dbReference>
<evidence type="ECO:0000313" key="10">
    <source>
        <dbReference type="Ensembl" id="ENSPFOP00000003523.2"/>
    </source>
</evidence>
<dbReference type="KEGG" id="pfor:103152450"/>
<evidence type="ECO:0000256" key="5">
    <source>
        <dbReference type="ARBA" id="ARBA00022741"/>
    </source>
</evidence>
<keyword evidence="3" id="KW-0433">Leucine-rich repeat</keyword>
<reference evidence="10" key="3">
    <citation type="submission" date="2025-09" db="UniProtKB">
        <authorList>
            <consortium name="Ensembl"/>
        </authorList>
    </citation>
    <scope>IDENTIFICATION</scope>
</reference>